<keyword evidence="3" id="KW-0378">Hydrolase</keyword>
<feature type="domain" description="Purple acid phosphatase C-terminal" evidence="5">
    <location>
        <begin position="368"/>
        <end position="429"/>
    </location>
</feature>
<dbReference type="SUPFAM" id="SSF49363">
    <property type="entry name" value="Purple acid phosphatase, N-terminal domain"/>
    <property type="match status" value="1"/>
</dbReference>
<evidence type="ECO:0000259" key="4">
    <source>
        <dbReference type="Pfam" id="PF00149"/>
    </source>
</evidence>
<dbReference type="PANTHER" id="PTHR45867">
    <property type="entry name" value="PURPLE ACID PHOSPHATASE"/>
    <property type="match status" value="1"/>
</dbReference>
<protein>
    <recommendedName>
        <fullName evidence="3">Purple acid phosphatase</fullName>
        <ecNumber evidence="3">3.1.3.2</ecNumber>
    </recommendedName>
</protein>
<evidence type="ECO:0000256" key="2">
    <source>
        <dbReference type="ARBA" id="ARBA00023180"/>
    </source>
</evidence>
<keyword evidence="2" id="KW-0325">Glycoprotein</keyword>
<dbReference type="Pfam" id="PF14008">
    <property type="entry name" value="Metallophos_C"/>
    <property type="match status" value="1"/>
</dbReference>
<dbReference type="Pfam" id="PF16656">
    <property type="entry name" value="Pur_ac_phosph_N"/>
    <property type="match status" value="1"/>
</dbReference>
<dbReference type="GO" id="GO:0046872">
    <property type="term" value="F:metal ion binding"/>
    <property type="evidence" value="ECO:0007669"/>
    <property type="project" value="InterPro"/>
</dbReference>
<proteinExistence type="inferred from homology"/>
<dbReference type="PANTHER" id="PTHR45867:SF3">
    <property type="entry name" value="ACID PHOSPHATASE TYPE 7"/>
    <property type="match status" value="1"/>
</dbReference>
<comment type="similarity">
    <text evidence="3">Belongs to the metallophosphoesterase superfamily. Purple acid phosphatase family.</text>
</comment>
<evidence type="ECO:0000256" key="3">
    <source>
        <dbReference type="RuleBase" id="RU361203"/>
    </source>
</evidence>
<feature type="chain" id="PRO_5043099331" description="Purple acid phosphatase" evidence="3">
    <location>
        <begin position="27"/>
        <end position="439"/>
    </location>
</feature>
<dbReference type="InterPro" id="IPR029052">
    <property type="entry name" value="Metallo-depent_PP-like"/>
</dbReference>
<reference evidence="7" key="1">
    <citation type="journal article" date="2024" name="Gigascience">
        <title>Chromosome-level genome of the poultry shaft louse Menopon gallinae provides insight into the host-switching and adaptive evolution of parasitic lice.</title>
        <authorList>
            <person name="Xu Y."/>
            <person name="Ma L."/>
            <person name="Liu S."/>
            <person name="Liang Y."/>
            <person name="Liu Q."/>
            <person name="He Z."/>
            <person name="Tian L."/>
            <person name="Duan Y."/>
            <person name="Cai W."/>
            <person name="Li H."/>
            <person name="Song F."/>
        </authorList>
    </citation>
    <scope>NUCLEOTIDE SEQUENCE</scope>
    <source>
        <strain evidence="7">Cailab_2023a</strain>
    </source>
</reference>
<dbReference type="EMBL" id="JARGDH010000001">
    <property type="protein sequence ID" value="KAL0280998.1"/>
    <property type="molecule type" value="Genomic_DNA"/>
</dbReference>
<dbReference type="InterPro" id="IPR025733">
    <property type="entry name" value="PAPs_C"/>
</dbReference>
<dbReference type="SUPFAM" id="SSF56300">
    <property type="entry name" value="Metallo-dependent phosphatases"/>
    <property type="match status" value="1"/>
</dbReference>
<evidence type="ECO:0000259" key="6">
    <source>
        <dbReference type="Pfam" id="PF16656"/>
    </source>
</evidence>
<dbReference type="InterPro" id="IPR008963">
    <property type="entry name" value="Purple_acid_Pase-like_N"/>
</dbReference>
<dbReference type="InterPro" id="IPR041792">
    <property type="entry name" value="MPP_PAP"/>
</dbReference>
<dbReference type="CDD" id="cd00839">
    <property type="entry name" value="MPP_PAPs"/>
    <property type="match status" value="1"/>
</dbReference>
<evidence type="ECO:0000256" key="1">
    <source>
        <dbReference type="ARBA" id="ARBA00022729"/>
    </source>
</evidence>
<evidence type="ECO:0000313" key="7">
    <source>
        <dbReference type="EMBL" id="KAL0280998.1"/>
    </source>
</evidence>
<keyword evidence="1 3" id="KW-0732">Signal</keyword>
<accession>A0AAW2IH89</accession>
<dbReference type="InterPro" id="IPR004843">
    <property type="entry name" value="Calcineurin-like_PHP"/>
</dbReference>
<comment type="caution">
    <text evidence="7">The sequence shown here is derived from an EMBL/GenBank/DDBJ whole genome shotgun (WGS) entry which is preliminary data.</text>
</comment>
<dbReference type="GO" id="GO:0003993">
    <property type="term" value="F:acid phosphatase activity"/>
    <property type="evidence" value="ECO:0007669"/>
    <property type="project" value="UniProtKB-EC"/>
</dbReference>
<feature type="domain" description="Calcineurin-like phosphoesterase" evidence="4">
    <location>
        <begin position="138"/>
        <end position="343"/>
    </location>
</feature>
<dbReference type="Pfam" id="PF00149">
    <property type="entry name" value="Metallophos"/>
    <property type="match status" value="1"/>
</dbReference>
<dbReference type="InterPro" id="IPR015914">
    <property type="entry name" value="PAPs_N"/>
</dbReference>
<feature type="domain" description="Purple acid phosphatase N-terminal" evidence="6">
    <location>
        <begin position="35"/>
        <end position="128"/>
    </location>
</feature>
<dbReference type="Gene3D" id="2.60.40.380">
    <property type="entry name" value="Purple acid phosphatase-like, N-terminal"/>
    <property type="match status" value="1"/>
</dbReference>
<evidence type="ECO:0000259" key="5">
    <source>
        <dbReference type="Pfam" id="PF14008"/>
    </source>
</evidence>
<name>A0AAW2IH89_9NEOP</name>
<dbReference type="AlphaFoldDB" id="A0AAW2IH89"/>
<dbReference type="EC" id="3.1.3.2" evidence="3"/>
<dbReference type="Gene3D" id="3.60.21.10">
    <property type="match status" value="1"/>
</dbReference>
<sequence>MNEMKCGPSSILTFIFVLFCPQFGSFEDCNCRVDPEQIHLSIGNLENEFFVTWVTFCTTEKSIVWFGTANEGITSAVEGCCSAFVDGGNAKVVRYIHRVSLRGLKPDTYYIYRCGSSCGVSGTYLFKTFPCGTQWSPRLIIFGDMGLSCAYTLPYIHKDVGTGCVDALVHVGDIAYNLDTYNGYVGDDFMKLVEPIATRVPYMVAAGNHECAYNFSHFKYRYTMPGYSEGLFYSFNMGPAHFVVISTEVYYFTQYGYDPLVNQLKWLERDLRIANDPNYRRVRPWIIVLGHRPMYCSSDNREDCAMETNILRFCQSGPCEIGLESIFFRYGVDIAFWGHMHYYERSWPIFNGVVYNGSYYRPYTNARATIHVVTGAAGMKSGTERITYIRSDRFPFYSNHYSYTRLLVLNETFLLIEQVSANNGGAVIDKFCVVKDICQ</sequence>
<gene>
    <name evidence="7" type="ORF">PYX00_002133</name>
</gene>
<comment type="catalytic activity">
    <reaction evidence="3">
        <text>a phosphate monoester + H2O = an alcohol + phosphate</text>
        <dbReference type="Rhea" id="RHEA:15017"/>
        <dbReference type="ChEBI" id="CHEBI:15377"/>
        <dbReference type="ChEBI" id="CHEBI:30879"/>
        <dbReference type="ChEBI" id="CHEBI:43474"/>
        <dbReference type="ChEBI" id="CHEBI:67140"/>
        <dbReference type="EC" id="3.1.3.2"/>
    </reaction>
</comment>
<feature type="signal peptide" evidence="3">
    <location>
        <begin position="1"/>
        <end position="26"/>
    </location>
</feature>
<organism evidence="7">
    <name type="scientific">Menopon gallinae</name>
    <name type="common">poultry shaft louse</name>
    <dbReference type="NCBI Taxonomy" id="328185"/>
    <lineage>
        <taxon>Eukaryota</taxon>
        <taxon>Metazoa</taxon>
        <taxon>Ecdysozoa</taxon>
        <taxon>Arthropoda</taxon>
        <taxon>Hexapoda</taxon>
        <taxon>Insecta</taxon>
        <taxon>Pterygota</taxon>
        <taxon>Neoptera</taxon>
        <taxon>Paraneoptera</taxon>
        <taxon>Psocodea</taxon>
        <taxon>Troctomorpha</taxon>
        <taxon>Phthiraptera</taxon>
        <taxon>Amblycera</taxon>
        <taxon>Menoponidae</taxon>
        <taxon>Menopon</taxon>
    </lineage>
</organism>